<dbReference type="Proteomes" id="UP000626109">
    <property type="component" value="Unassembled WGS sequence"/>
</dbReference>
<dbReference type="AlphaFoldDB" id="A0A813KY32"/>
<organism evidence="2 3">
    <name type="scientific">Polarella glacialis</name>
    <name type="common">Dinoflagellate</name>
    <dbReference type="NCBI Taxonomy" id="89957"/>
    <lineage>
        <taxon>Eukaryota</taxon>
        <taxon>Sar</taxon>
        <taxon>Alveolata</taxon>
        <taxon>Dinophyceae</taxon>
        <taxon>Suessiales</taxon>
        <taxon>Suessiaceae</taxon>
        <taxon>Polarella</taxon>
    </lineage>
</organism>
<reference evidence="2" key="1">
    <citation type="submission" date="2021-02" db="EMBL/GenBank/DDBJ databases">
        <authorList>
            <person name="Dougan E. K."/>
            <person name="Rhodes N."/>
            <person name="Thang M."/>
            <person name="Chan C."/>
        </authorList>
    </citation>
    <scope>NUCLEOTIDE SEQUENCE</scope>
</reference>
<evidence type="ECO:0000256" key="1">
    <source>
        <dbReference type="SAM" id="Phobius"/>
    </source>
</evidence>
<keyword evidence="1" id="KW-1133">Transmembrane helix</keyword>
<protein>
    <submittedName>
        <fullName evidence="2">Uncharacterized protein</fullName>
    </submittedName>
</protein>
<proteinExistence type="predicted"/>
<evidence type="ECO:0000313" key="3">
    <source>
        <dbReference type="Proteomes" id="UP000626109"/>
    </source>
</evidence>
<dbReference type="EMBL" id="CAJNNW010032891">
    <property type="protein sequence ID" value="CAE8715967.1"/>
    <property type="molecule type" value="Genomic_DNA"/>
</dbReference>
<name>A0A813KY32_POLGL</name>
<keyword evidence="1" id="KW-0812">Transmembrane</keyword>
<feature type="transmembrane region" description="Helical" evidence="1">
    <location>
        <begin position="42"/>
        <end position="66"/>
    </location>
</feature>
<comment type="caution">
    <text evidence="2">The sequence shown here is derived from an EMBL/GenBank/DDBJ whole genome shotgun (WGS) entry which is preliminary data.</text>
</comment>
<evidence type="ECO:0000313" key="2">
    <source>
        <dbReference type="EMBL" id="CAE8715967.1"/>
    </source>
</evidence>
<accession>A0A813KY32</accession>
<sequence length="111" mass="12023">MDFGSSCCLVLLIDSVNSTGGSGQDNKPLTNNQDGTNDCSLLLFPLFCLLFSFCFVLIGLTLMLALNRLQYAGSGLFASASCCCRCCCCCCCCFYLSHAYSIYSRLSKLLL</sequence>
<keyword evidence="1" id="KW-0472">Membrane</keyword>
<gene>
    <name evidence="2" type="ORF">PGLA2088_LOCUS38866</name>
</gene>